<feature type="region of interest" description="Disordered" evidence="1">
    <location>
        <begin position="114"/>
        <end position="133"/>
    </location>
</feature>
<reference evidence="2 3" key="1">
    <citation type="journal article" date="2016" name="Fungal Biol.">
        <title>The genome of Xylona heveae provides a window into fungal endophytism.</title>
        <authorList>
            <person name="Gazis R."/>
            <person name="Kuo A."/>
            <person name="Riley R."/>
            <person name="LaButti K."/>
            <person name="Lipzen A."/>
            <person name="Lin J."/>
            <person name="Amirebrahimi M."/>
            <person name="Hesse C.N."/>
            <person name="Spatafora J.W."/>
            <person name="Henrissat B."/>
            <person name="Hainaut M."/>
            <person name="Grigoriev I.V."/>
            <person name="Hibbett D.S."/>
        </authorList>
    </citation>
    <scope>NUCLEOTIDE SEQUENCE [LARGE SCALE GENOMIC DNA]</scope>
    <source>
        <strain evidence="2 3">TC161</strain>
    </source>
</reference>
<name>A0A165J332_XYLHT</name>
<feature type="compositionally biased region" description="Basic and acidic residues" evidence="1">
    <location>
        <begin position="22"/>
        <end position="38"/>
    </location>
</feature>
<evidence type="ECO:0000313" key="3">
    <source>
        <dbReference type="Proteomes" id="UP000076632"/>
    </source>
</evidence>
<protein>
    <submittedName>
        <fullName evidence="2">Uncharacterized protein</fullName>
    </submittedName>
</protein>
<organism evidence="2 3">
    <name type="scientific">Xylona heveae (strain CBS 132557 / TC161)</name>
    <dbReference type="NCBI Taxonomy" id="1328760"/>
    <lineage>
        <taxon>Eukaryota</taxon>
        <taxon>Fungi</taxon>
        <taxon>Dikarya</taxon>
        <taxon>Ascomycota</taxon>
        <taxon>Pezizomycotina</taxon>
        <taxon>Xylonomycetes</taxon>
        <taxon>Xylonales</taxon>
        <taxon>Xylonaceae</taxon>
        <taxon>Xylona</taxon>
    </lineage>
</organism>
<keyword evidence="3" id="KW-1185">Reference proteome</keyword>
<dbReference type="InParanoid" id="A0A165J332"/>
<feature type="region of interest" description="Disordered" evidence="1">
    <location>
        <begin position="19"/>
        <end position="38"/>
    </location>
</feature>
<dbReference type="OrthoDB" id="3938544at2759"/>
<accession>A0A165J332</accession>
<dbReference type="Proteomes" id="UP000076632">
    <property type="component" value="Unassembled WGS sequence"/>
</dbReference>
<dbReference type="RefSeq" id="XP_018191218.1">
    <property type="nucleotide sequence ID" value="XM_018334127.1"/>
</dbReference>
<proteinExistence type="predicted"/>
<dbReference type="GeneID" id="28899264"/>
<dbReference type="EMBL" id="KV407455">
    <property type="protein sequence ID" value="KZF25663.1"/>
    <property type="molecule type" value="Genomic_DNA"/>
</dbReference>
<sequence>MDVEGEFLNIGLDLLSDEENEDKAADRTGQTEEAFQREKASWEPIIERGEIWRSIKLPLSTSLNKPEGQKLLHAVEELYYFRRFNEAIQFIDRAQPQLAGEDIKAAMARYKEKCQAREQRATKSSNPNHGNLG</sequence>
<evidence type="ECO:0000313" key="2">
    <source>
        <dbReference type="EMBL" id="KZF25663.1"/>
    </source>
</evidence>
<feature type="compositionally biased region" description="Polar residues" evidence="1">
    <location>
        <begin position="122"/>
        <end position="133"/>
    </location>
</feature>
<gene>
    <name evidence="2" type="ORF">L228DRAFT_259057</name>
</gene>
<dbReference type="AlphaFoldDB" id="A0A165J332"/>
<evidence type="ECO:0000256" key="1">
    <source>
        <dbReference type="SAM" id="MobiDB-lite"/>
    </source>
</evidence>